<feature type="compositionally biased region" description="Polar residues" evidence="1">
    <location>
        <begin position="147"/>
        <end position="163"/>
    </location>
</feature>
<dbReference type="Proteomes" id="UP001163046">
    <property type="component" value="Unassembled WGS sequence"/>
</dbReference>
<name>A0A9W9ZU99_9CNID</name>
<organism evidence="3 4">
    <name type="scientific">Desmophyllum pertusum</name>
    <dbReference type="NCBI Taxonomy" id="174260"/>
    <lineage>
        <taxon>Eukaryota</taxon>
        <taxon>Metazoa</taxon>
        <taxon>Cnidaria</taxon>
        <taxon>Anthozoa</taxon>
        <taxon>Hexacorallia</taxon>
        <taxon>Scleractinia</taxon>
        <taxon>Caryophylliina</taxon>
        <taxon>Caryophylliidae</taxon>
        <taxon>Desmophyllum</taxon>
    </lineage>
</organism>
<feature type="transmembrane region" description="Helical" evidence="2">
    <location>
        <begin position="390"/>
        <end position="409"/>
    </location>
</feature>
<feature type="region of interest" description="Disordered" evidence="1">
    <location>
        <begin position="124"/>
        <end position="205"/>
    </location>
</feature>
<feature type="compositionally biased region" description="Polar residues" evidence="1">
    <location>
        <begin position="87"/>
        <end position="107"/>
    </location>
</feature>
<feature type="compositionally biased region" description="Polar residues" evidence="1">
    <location>
        <begin position="59"/>
        <end position="78"/>
    </location>
</feature>
<protein>
    <submittedName>
        <fullName evidence="3">Uncharacterized protein</fullName>
    </submittedName>
</protein>
<keyword evidence="2" id="KW-0812">Transmembrane</keyword>
<evidence type="ECO:0000313" key="4">
    <source>
        <dbReference type="Proteomes" id="UP001163046"/>
    </source>
</evidence>
<feature type="compositionally biased region" description="Acidic residues" evidence="1">
    <location>
        <begin position="469"/>
        <end position="478"/>
    </location>
</feature>
<keyword evidence="2" id="KW-1133">Transmembrane helix</keyword>
<feature type="region of interest" description="Disordered" evidence="1">
    <location>
        <begin position="226"/>
        <end position="255"/>
    </location>
</feature>
<gene>
    <name evidence="3" type="ORF">OS493_000929</name>
</gene>
<feature type="compositionally biased region" description="Polar residues" evidence="1">
    <location>
        <begin position="1"/>
        <end position="14"/>
    </location>
</feature>
<dbReference type="AlphaFoldDB" id="A0A9W9ZU99"/>
<proteinExistence type="predicted"/>
<evidence type="ECO:0000256" key="2">
    <source>
        <dbReference type="SAM" id="Phobius"/>
    </source>
</evidence>
<feature type="region of interest" description="Disordered" evidence="1">
    <location>
        <begin position="1"/>
        <end position="107"/>
    </location>
</feature>
<accession>A0A9W9ZU99</accession>
<keyword evidence="4" id="KW-1185">Reference proteome</keyword>
<keyword evidence="2" id="KW-0472">Membrane</keyword>
<feature type="region of interest" description="Disordered" evidence="1">
    <location>
        <begin position="461"/>
        <end position="484"/>
    </location>
</feature>
<feature type="transmembrane region" description="Helical" evidence="2">
    <location>
        <begin position="327"/>
        <end position="348"/>
    </location>
</feature>
<feature type="compositionally biased region" description="Polar residues" evidence="1">
    <location>
        <begin position="34"/>
        <end position="51"/>
    </location>
</feature>
<reference evidence="3" key="1">
    <citation type="submission" date="2023-01" db="EMBL/GenBank/DDBJ databases">
        <title>Genome assembly of the deep-sea coral Lophelia pertusa.</title>
        <authorList>
            <person name="Herrera S."/>
            <person name="Cordes E."/>
        </authorList>
    </citation>
    <scope>NUCLEOTIDE SEQUENCE</scope>
    <source>
        <strain evidence="3">USNM1676648</strain>
        <tissue evidence="3">Polyp</tissue>
    </source>
</reference>
<feature type="transmembrane region" description="Helical" evidence="2">
    <location>
        <begin position="429"/>
        <end position="448"/>
    </location>
</feature>
<comment type="caution">
    <text evidence="3">The sequence shown here is derived from an EMBL/GenBank/DDBJ whole genome shotgun (WGS) entry which is preliminary data.</text>
</comment>
<feature type="compositionally biased region" description="Polar residues" evidence="1">
    <location>
        <begin position="195"/>
        <end position="205"/>
    </location>
</feature>
<sequence length="484" mass="53649">MADSDSGTHVTDISESLPDDFEPRKEDMLEPVTETGNSLSSDITPQTSSIEINGEDISWNKSNSMTIGQQRRNSTGNTPRLIRHTPSRATSPTPVTHHVTQSRASSPSRYMITRAPASAFHVPNQAPSPAHHVPHRGTSPARFVPSRSASPTRHLSSHASSTPIRHLAARGLSPAQFPTSRGNSPAGRVSRRRSTPTGRATGRVTTPRNHLITANVHTTPRRYRKLNGNVTPARRPAQNRARHAAAQKSVSYEGTLSAEGDGAGFMRTLDSIPAHSGSSSAYDFLESNRRNIVKPKPRSRNISVTDIDLDVTEEQEELEDQGDDKPWLPTGIYAVFLITLWTAVLRLVDSVEGNGPMACSEGEETRLWICAASFSLVQGLAEAFWQRKNLLKVVFSMCCLFGYFIISHIQPLSCRLGVDKVTEISKWQSAVNFFVSALLGVMIYRHILELMQERKISKEKRKQRRQCEEGDDHDEFEGLPEYIL</sequence>
<evidence type="ECO:0000256" key="1">
    <source>
        <dbReference type="SAM" id="MobiDB-lite"/>
    </source>
</evidence>
<dbReference type="EMBL" id="MU825873">
    <property type="protein sequence ID" value="KAJ7387595.1"/>
    <property type="molecule type" value="Genomic_DNA"/>
</dbReference>
<dbReference type="OrthoDB" id="5963752at2759"/>
<evidence type="ECO:0000313" key="3">
    <source>
        <dbReference type="EMBL" id="KAJ7387595.1"/>
    </source>
</evidence>